<evidence type="ECO:0000256" key="9">
    <source>
        <dbReference type="PIRSR" id="PIRSR602401-1"/>
    </source>
</evidence>
<dbReference type="Gene3D" id="1.10.630.10">
    <property type="entry name" value="Cytochrome P450"/>
    <property type="match status" value="1"/>
</dbReference>
<feature type="binding site" description="axial binding residue" evidence="9">
    <location>
        <position position="444"/>
    </location>
    <ligand>
        <name>heme</name>
        <dbReference type="ChEBI" id="CHEBI:30413"/>
    </ligand>
    <ligandPart>
        <name>Fe</name>
        <dbReference type="ChEBI" id="CHEBI:18248"/>
    </ligandPart>
</feature>
<reference evidence="11" key="1">
    <citation type="submission" date="2021-01" db="EMBL/GenBank/DDBJ databases">
        <authorList>
            <person name="Kaushik A."/>
        </authorList>
    </citation>
    <scope>NUCLEOTIDE SEQUENCE</scope>
    <source>
        <strain evidence="11">AG2-2IIIB</strain>
    </source>
</reference>
<evidence type="ECO:0000256" key="3">
    <source>
        <dbReference type="ARBA" id="ARBA00010617"/>
    </source>
</evidence>
<name>A0A8H3GQR9_9AGAM</name>
<dbReference type="PANTHER" id="PTHR46300:SF7">
    <property type="entry name" value="P450, PUTATIVE (EUROFUNG)-RELATED"/>
    <property type="match status" value="1"/>
</dbReference>
<dbReference type="InterPro" id="IPR017972">
    <property type="entry name" value="Cyt_P450_CS"/>
</dbReference>
<dbReference type="GO" id="GO:0020037">
    <property type="term" value="F:heme binding"/>
    <property type="evidence" value="ECO:0007669"/>
    <property type="project" value="InterPro"/>
</dbReference>
<dbReference type="PRINTS" id="PR00463">
    <property type="entry name" value="EP450I"/>
</dbReference>
<protein>
    <recommendedName>
        <fullName evidence="13">O-methylsterigmatocystin oxidoreductase</fullName>
    </recommendedName>
</protein>
<dbReference type="InterPro" id="IPR002401">
    <property type="entry name" value="Cyt_P450_E_grp-I"/>
</dbReference>
<organism evidence="11 12">
    <name type="scientific">Rhizoctonia solani</name>
    <dbReference type="NCBI Taxonomy" id="456999"/>
    <lineage>
        <taxon>Eukaryota</taxon>
        <taxon>Fungi</taxon>
        <taxon>Dikarya</taxon>
        <taxon>Basidiomycota</taxon>
        <taxon>Agaricomycotina</taxon>
        <taxon>Agaricomycetes</taxon>
        <taxon>Cantharellales</taxon>
        <taxon>Ceratobasidiaceae</taxon>
        <taxon>Rhizoctonia</taxon>
    </lineage>
</organism>
<evidence type="ECO:0000256" key="5">
    <source>
        <dbReference type="ARBA" id="ARBA00022723"/>
    </source>
</evidence>
<comment type="similarity">
    <text evidence="3 10">Belongs to the cytochrome P450 family.</text>
</comment>
<evidence type="ECO:0000256" key="4">
    <source>
        <dbReference type="ARBA" id="ARBA00022617"/>
    </source>
</evidence>
<dbReference type="AlphaFoldDB" id="A0A8H3GQR9"/>
<comment type="cofactor">
    <cofactor evidence="1 9">
        <name>heme</name>
        <dbReference type="ChEBI" id="CHEBI:30413"/>
    </cofactor>
</comment>
<dbReference type="Proteomes" id="UP000663843">
    <property type="component" value="Unassembled WGS sequence"/>
</dbReference>
<keyword evidence="6 10" id="KW-0560">Oxidoreductase</keyword>
<dbReference type="PROSITE" id="PS00086">
    <property type="entry name" value="CYTOCHROME_P450"/>
    <property type="match status" value="1"/>
</dbReference>
<evidence type="ECO:0000256" key="1">
    <source>
        <dbReference type="ARBA" id="ARBA00001971"/>
    </source>
</evidence>
<dbReference type="InterPro" id="IPR050364">
    <property type="entry name" value="Cytochrome_P450_fung"/>
</dbReference>
<dbReference type="PRINTS" id="PR00385">
    <property type="entry name" value="P450"/>
</dbReference>
<dbReference type="EMBL" id="CAJMWT010003012">
    <property type="protein sequence ID" value="CAE6460750.1"/>
    <property type="molecule type" value="Genomic_DNA"/>
</dbReference>
<dbReference type="SUPFAM" id="SSF48264">
    <property type="entry name" value="Cytochrome P450"/>
    <property type="match status" value="1"/>
</dbReference>
<accession>A0A8H3GQR9</accession>
<evidence type="ECO:0000313" key="12">
    <source>
        <dbReference type="Proteomes" id="UP000663843"/>
    </source>
</evidence>
<dbReference type="InterPro" id="IPR036396">
    <property type="entry name" value="Cyt_P450_sf"/>
</dbReference>
<evidence type="ECO:0008006" key="13">
    <source>
        <dbReference type="Google" id="ProtNLM"/>
    </source>
</evidence>
<evidence type="ECO:0000313" key="11">
    <source>
        <dbReference type="EMBL" id="CAE6460750.1"/>
    </source>
</evidence>
<dbReference type="GO" id="GO:0016705">
    <property type="term" value="F:oxidoreductase activity, acting on paired donors, with incorporation or reduction of molecular oxygen"/>
    <property type="evidence" value="ECO:0007669"/>
    <property type="project" value="InterPro"/>
</dbReference>
<evidence type="ECO:0000256" key="7">
    <source>
        <dbReference type="ARBA" id="ARBA00023004"/>
    </source>
</evidence>
<dbReference type="Pfam" id="PF00067">
    <property type="entry name" value="p450"/>
    <property type="match status" value="1"/>
</dbReference>
<comment type="caution">
    <text evidence="11">The sequence shown here is derived from an EMBL/GenBank/DDBJ whole genome shotgun (WGS) entry which is preliminary data.</text>
</comment>
<sequence>MPSYLHAWEGLLLCAGLSFILWRRLARSQKLPLPPGPPAHFLLGNLKDFPKHREWLAYAKIGQDIHSDIISLSALGKTVVVLNSHRAVADLLDSRAKYADRPQIPMINLSYCDVFSVRASMASTPQSYIHLDMQESVIPKYWPSQEAEARRLVARLFAHGDKTLLRDVQHWAAAFLLSGTFGYHLPADTSNDPLLPYMEELLDMVTSGVQSSRFLVNLLPALEYWPEWLPGGSFQALARRARELKKLAGDDPFDKVKAEMANGVAHSSYVSRMLSNIEQDNEKTNSVADLGNQADYEELIRANAVTLFGAGFDTTVTTLLSFLVAMQMYPEVQSRARKEVLSTLDPTTGQPIIAEIVNLPYLKNVLREVMRWLPALPLGIPHVTKEEDEYRGYYIPARSVVVPNLWALSREESIYRDPETFNPDRFNDTSLPHETPFGFGRRRCPGMHLANSNLLIVFAYLLANFKITKAINEDGSTVEPNVTMRKDLSSRSDLLRCGFVPYNRTALEELADKQFT</sequence>
<evidence type="ECO:0000256" key="6">
    <source>
        <dbReference type="ARBA" id="ARBA00023002"/>
    </source>
</evidence>
<evidence type="ECO:0000256" key="8">
    <source>
        <dbReference type="ARBA" id="ARBA00023033"/>
    </source>
</evidence>
<dbReference type="GO" id="GO:0005506">
    <property type="term" value="F:iron ion binding"/>
    <property type="evidence" value="ECO:0007669"/>
    <property type="project" value="InterPro"/>
</dbReference>
<keyword evidence="8 10" id="KW-0503">Monooxygenase</keyword>
<gene>
    <name evidence="11" type="ORF">RDB_LOCUS96068</name>
</gene>
<keyword evidence="7 9" id="KW-0408">Iron</keyword>
<keyword evidence="4 9" id="KW-0349">Heme</keyword>
<dbReference type="PANTHER" id="PTHR46300">
    <property type="entry name" value="P450, PUTATIVE (EUROFUNG)-RELATED-RELATED"/>
    <property type="match status" value="1"/>
</dbReference>
<evidence type="ECO:0000256" key="2">
    <source>
        <dbReference type="ARBA" id="ARBA00005179"/>
    </source>
</evidence>
<evidence type="ECO:0000256" key="10">
    <source>
        <dbReference type="RuleBase" id="RU000461"/>
    </source>
</evidence>
<proteinExistence type="inferred from homology"/>
<dbReference type="InterPro" id="IPR001128">
    <property type="entry name" value="Cyt_P450"/>
</dbReference>
<comment type="pathway">
    <text evidence="2">Secondary metabolite biosynthesis.</text>
</comment>
<keyword evidence="5 9" id="KW-0479">Metal-binding</keyword>
<dbReference type="GO" id="GO:0004497">
    <property type="term" value="F:monooxygenase activity"/>
    <property type="evidence" value="ECO:0007669"/>
    <property type="project" value="UniProtKB-KW"/>
</dbReference>